<dbReference type="OrthoDB" id="5372407at2"/>
<dbReference type="Proteomes" id="UP000194265">
    <property type="component" value="Chromosome"/>
</dbReference>
<sequence length="355" mass="40026">MVTLDKDKGAKPAIKQPTSSPAATPTKPVSRPDTSSADSENVDLNKFSSAVLKQLLAENIQPTPDNFDIYFRKLLESKPANFQKKVLELLDFSKEDKLDRQALIEKDIKTGFAQIRSMMQIISLIYKNLGIMKGIAKKRLNEMNASANPLEVQGNIKAFGGELEKLNILMERHINAIKASYEEVDKIFKNVEDNSIYDSKFEVYNKKYLLKILYDEFEDVKRYKYNVSIMLIHVKDSVLNSIPSLKDKNGILRNIAKILLKTSRRSDIVAHYGDGCFAMVMKHTDLESAKKASQRVAELLYQTTFFMGEDELDMNMEISVGAINPDSSIEEILSALLDALPRSGKGVKLFESVEV</sequence>
<dbReference type="Pfam" id="PF00990">
    <property type="entry name" value="GGDEF"/>
    <property type="match status" value="1"/>
</dbReference>
<organism evidence="3 4">
    <name type="scientific">Campylobacter vicugnae</name>
    <dbReference type="NCBI Taxonomy" id="1660076"/>
    <lineage>
        <taxon>Bacteria</taxon>
        <taxon>Pseudomonadati</taxon>
        <taxon>Campylobacterota</taxon>
        <taxon>Epsilonproteobacteria</taxon>
        <taxon>Campylobacterales</taxon>
        <taxon>Campylobacteraceae</taxon>
        <taxon>Campylobacter</taxon>
    </lineage>
</organism>
<dbReference type="InterPro" id="IPR000160">
    <property type="entry name" value="GGDEF_dom"/>
</dbReference>
<reference evidence="3 4" key="1">
    <citation type="journal article" date="2017" name="Genome Biol. Evol.">
        <title>Comparative Genomic Analysis Identifies a Campylobacter Clade Deficient in Selenium Metabolism.</title>
        <authorList>
            <person name="Miller W.G."/>
            <person name="Yee E."/>
            <person name="Lopes B.S."/>
            <person name="Chapman M.H."/>
            <person name="Huynh S."/>
            <person name="Bono J.L."/>
            <person name="Parker C.T."/>
            <person name="Strachan N.J.C."/>
            <person name="Forbes K.J."/>
        </authorList>
    </citation>
    <scope>NUCLEOTIDE SEQUENCE [LARGE SCALE GENOMIC DNA]</scope>
    <source>
        <strain evidence="3 4">RM8964</strain>
    </source>
</reference>
<evidence type="ECO:0000313" key="3">
    <source>
        <dbReference type="EMBL" id="ARR03044.1"/>
    </source>
</evidence>
<feature type="compositionally biased region" description="Low complexity" evidence="1">
    <location>
        <begin position="17"/>
        <end position="26"/>
    </location>
</feature>
<dbReference type="SUPFAM" id="SSF55073">
    <property type="entry name" value="Nucleotide cyclase"/>
    <property type="match status" value="1"/>
</dbReference>
<dbReference type="AlphaFoldDB" id="A0A1X9T3E6"/>
<protein>
    <submittedName>
        <fullName evidence="3">Diguanylate cyclase</fullName>
    </submittedName>
</protein>
<evidence type="ECO:0000256" key="1">
    <source>
        <dbReference type="SAM" id="MobiDB-lite"/>
    </source>
</evidence>
<feature type="compositionally biased region" description="Basic and acidic residues" evidence="1">
    <location>
        <begin position="1"/>
        <end position="10"/>
    </location>
</feature>
<evidence type="ECO:0000259" key="2">
    <source>
        <dbReference type="PROSITE" id="PS50887"/>
    </source>
</evidence>
<feature type="region of interest" description="Disordered" evidence="1">
    <location>
        <begin position="1"/>
        <end position="41"/>
    </location>
</feature>
<gene>
    <name evidence="3" type="ORF">CVIC8964_1676</name>
</gene>
<dbReference type="PROSITE" id="PS50887">
    <property type="entry name" value="GGDEF"/>
    <property type="match status" value="1"/>
</dbReference>
<dbReference type="InterPro" id="IPR029787">
    <property type="entry name" value="Nucleotide_cyclase"/>
</dbReference>
<dbReference type="Gene3D" id="3.30.70.270">
    <property type="match status" value="1"/>
</dbReference>
<accession>A0A1X9T3E6</accession>
<dbReference type="InterPro" id="IPR043128">
    <property type="entry name" value="Rev_trsase/Diguanyl_cyclase"/>
</dbReference>
<dbReference type="STRING" id="1660074.CVIC8964_1676"/>
<name>A0A1X9T3E6_9BACT</name>
<dbReference type="SMART" id="SM00267">
    <property type="entry name" value="GGDEF"/>
    <property type="match status" value="1"/>
</dbReference>
<dbReference type="EMBL" id="CP018791">
    <property type="protein sequence ID" value="ARR03044.1"/>
    <property type="molecule type" value="Genomic_DNA"/>
</dbReference>
<evidence type="ECO:0000313" key="4">
    <source>
        <dbReference type="Proteomes" id="UP000194265"/>
    </source>
</evidence>
<dbReference type="NCBIfam" id="TIGR00254">
    <property type="entry name" value="GGDEF"/>
    <property type="match status" value="1"/>
</dbReference>
<dbReference type="RefSeq" id="WP_086334152.1">
    <property type="nucleotide sequence ID" value="NZ_CP018791.1"/>
</dbReference>
<feature type="domain" description="GGDEF" evidence="2">
    <location>
        <begin position="205"/>
        <end position="352"/>
    </location>
</feature>
<proteinExistence type="predicted"/>